<organism evidence="2 3">
    <name type="scientific">Sediminibacterium ginsengisoli</name>
    <dbReference type="NCBI Taxonomy" id="413434"/>
    <lineage>
        <taxon>Bacteria</taxon>
        <taxon>Pseudomonadati</taxon>
        <taxon>Bacteroidota</taxon>
        <taxon>Chitinophagia</taxon>
        <taxon>Chitinophagales</taxon>
        <taxon>Chitinophagaceae</taxon>
        <taxon>Sediminibacterium</taxon>
    </lineage>
</organism>
<protein>
    <submittedName>
        <fullName evidence="2">MerC mercury resistance protein</fullName>
    </submittedName>
</protein>
<dbReference type="InterPro" id="IPR004891">
    <property type="entry name" value="Mercury-R_MerC"/>
</dbReference>
<sequence length="135" mass="15000">MELPVYKSWGDKAGIWASLICSIHCVLLPFLLSALPVLGIEILHNHVLEAVTIAVSFFAGGWAIRRGYLHYHRNTRVVLFFACGILLLFIANFTKTQLSEAGLKFAGALLLITAHIHNRRQCKKCTKEAGHEGQC</sequence>
<proteinExistence type="predicted"/>
<reference evidence="2 3" key="1">
    <citation type="submission" date="2017-02" db="EMBL/GenBank/DDBJ databases">
        <authorList>
            <person name="Peterson S.W."/>
        </authorList>
    </citation>
    <scope>NUCLEOTIDE SEQUENCE [LARGE SCALE GENOMIC DNA]</scope>
    <source>
        <strain evidence="2 3">DSM 22335</strain>
    </source>
</reference>
<name>A0A1T4RTW7_9BACT</name>
<gene>
    <name evidence="2" type="ORF">SAMN04488132_11457</name>
</gene>
<dbReference type="Pfam" id="PF03203">
    <property type="entry name" value="MerC"/>
    <property type="match status" value="1"/>
</dbReference>
<evidence type="ECO:0000313" key="3">
    <source>
        <dbReference type="Proteomes" id="UP000190888"/>
    </source>
</evidence>
<accession>A0A1T4RTW7</accession>
<dbReference type="OrthoDB" id="5966279at2"/>
<keyword evidence="1" id="KW-1133">Transmembrane helix</keyword>
<dbReference type="STRING" id="413434.SAMN04488132_11457"/>
<keyword evidence="1" id="KW-0472">Membrane</keyword>
<dbReference type="AlphaFoldDB" id="A0A1T4RTW7"/>
<feature type="transmembrane region" description="Helical" evidence="1">
    <location>
        <begin position="77"/>
        <end position="94"/>
    </location>
</feature>
<dbReference type="RefSeq" id="WP_078832768.1">
    <property type="nucleotide sequence ID" value="NZ_FUWH01000014.1"/>
</dbReference>
<keyword evidence="1" id="KW-0812">Transmembrane</keyword>
<evidence type="ECO:0000256" key="1">
    <source>
        <dbReference type="SAM" id="Phobius"/>
    </source>
</evidence>
<dbReference type="GO" id="GO:0015097">
    <property type="term" value="F:mercury ion transmembrane transporter activity"/>
    <property type="evidence" value="ECO:0007669"/>
    <property type="project" value="InterPro"/>
</dbReference>
<dbReference type="EMBL" id="FUWH01000014">
    <property type="protein sequence ID" value="SKA19041.1"/>
    <property type="molecule type" value="Genomic_DNA"/>
</dbReference>
<dbReference type="GO" id="GO:0016020">
    <property type="term" value="C:membrane"/>
    <property type="evidence" value="ECO:0007669"/>
    <property type="project" value="InterPro"/>
</dbReference>
<dbReference type="Proteomes" id="UP000190888">
    <property type="component" value="Unassembled WGS sequence"/>
</dbReference>
<evidence type="ECO:0000313" key="2">
    <source>
        <dbReference type="EMBL" id="SKA19041.1"/>
    </source>
</evidence>
<feature type="transmembrane region" description="Helical" evidence="1">
    <location>
        <begin position="47"/>
        <end position="65"/>
    </location>
</feature>
<keyword evidence="3" id="KW-1185">Reference proteome</keyword>
<feature type="transmembrane region" description="Helical" evidence="1">
    <location>
        <begin position="15"/>
        <end position="35"/>
    </location>
</feature>